<evidence type="ECO:0000313" key="3">
    <source>
        <dbReference type="Proteomes" id="UP000694553"/>
    </source>
</evidence>
<organism evidence="2 3">
    <name type="scientific">Corvus moneduloides</name>
    <name type="common">New Caledonian crow</name>
    <dbReference type="NCBI Taxonomy" id="1196302"/>
    <lineage>
        <taxon>Eukaryota</taxon>
        <taxon>Metazoa</taxon>
        <taxon>Chordata</taxon>
        <taxon>Craniata</taxon>
        <taxon>Vertebrata</taxon>
        <taxon>Euteleostomi</taxon>
        <taxon>Archelosauria</taxon>
        <taxon>Archosauria</taxon>
        <taxon>Dinosauria</taxon>
        <taxon>Saurischia</taxon>
        <taxon>Theropoda</taxon>
        <taxon>Coelurosauria</taxon>
        <taxon>Aves</taxon>
        <taxon>Neognathae</taxon>
        <taxon>Neoaves</taxon>
        <taxon>Telluraves</taxon>
        <taxon>Australaves</taxon>
        <taxon>Passeriformes</taxon>
        <taxon>Corvoidea</taxon>
        <taxon>Corvidae</taxon>
        <taxon>Corvus</taxon>
    </lineage>
</organism>
<reference evidence="2" key="2">
    <citation type="submission" date="2025-08" db="UniProtKB">
        <authorList>
            <consortium name="Ensembl"/>
        </authorList>
    </citation>
    <scope>IDENTIFICATION</scope>
</reference>
<reference evidence="3" key="1">
    <citation type="submission" date="2019-10" db="EMBL/GenBank/DDBJ databases">
        <title>Corvus moneduloides (New Caledonian crow) genome, bCorMon1, primary haplotype.</title>
        <authorList>
            <person name="Rutz C."/>
            <person name="Fungtammasan C."/>
            <person name="Mountcastle J."/>
            <person name="Formenti G."/>
            <person name="Chow W."/>
            <person name="Howe K."/>
            <person name="Steele M.P."/>
            <person name="Fernandes J."/>
            <person name="Gilbert M.T.P."/>
            <person name="Fedrigo O."/>
            <person name="Jarvis E.D."/>
            <person name="Gemmell N."/>
        </authorList>
    </citation>
    <scope>NUCLEOTIDE SEQUENCE [LARGE SCALE GENOMIC DNA]</scope>
</reference>
<keyword evidence="3" id="KW-1185">Reference proteome</keyword>
<evidence type="ECO:0000313" key="2">
    <source>
        <dbReference type="Ensembl" id="ENSCMUP00000029121.1"/>
    </source>
</evidence>
<dbReference type="Ensembl" id="ENSCMUT00000038117.1">
    <property type="protein sequence ID" value="ENSCMUP00000029121.1"/>
    <property type="gene ID" value="ENSCMUG00000019925.1"/>
</dbReference>
<feature type="compositionally biased region" description="Low complexity" evidence="1">
    <location>
        <begin position="53"/>
        <end position="66"/>
    </location>
</feature>
<feature type="region of interest" description="Disordered" evidence="1">
    <location>
        <begin position="1"/>
        <end position="79"/>
    </location>
</feature>
<protein>
    <submittedName>
        <fullName evidence="2">Uncharacterized protein</fullName>
    </submittedName>
</protein>
<accession>A0A8U7NDH6</accession>
<reference evidence="2" key="3">
    <citation type="submission" date="2025-09" db="UniProtKB">
        <authorList>
            <consortium name="Ensembl"/>
        </authorList>
    </citation>
    <scope>IDENTIFICATION</scope>
</reference>
<proteinExistence type="predicted"/>
<evidence type="ECO:0000256" key="1">
    <source>
        <dbReference type="SAM" id="MobiDB-lite"/>
    </source>
</evidence>
<dbReference type="AlphaFoldDB" id="A0A8U7NDH6"/>
<name>A0A8U7NDH6_CORMO</name>
<sequence length="103" mass="10076">MGTGPCQRVGPAPPRRSRPGPALPAKADGGKGSGKPYPPLAPAHRAGAGGGSVAPAPGSAEPAPRAVRPRQGRPENSVCTPASAACGACVGAPWALRRAQGWA</sequence>
<dbReference type="Proteomes" id="UP000694553">
    <property type="component" value="Unassembled WGS sequence"/>
</dbReference>